<dbReference type="InterPro" id="IPR016883">
    <property type="entry name" value="UCP028431"/>
</dbReference>
<dbReference type="PIRSF" id="PIRSF028431">
    <property type="entry name" value="UCP028431"/>
    <property type="match status" value="1"/>
</dbReference>
<evidence type="ECO:0000259" key="1">
    <source>
        <dbReference type="Pfam" id="PF10091"/>
    </source>
</evidence>
<dbReference type="Proteomes" id="UP001201701">
    <property type="component" value="Unassembled WGS sequence"/>
</dbReference>
<dbReference type="EMBL" id="JAKREW010000004">
    <property type="protein sequence ID" value="MCG7504708.1"/>
    <property type="molecule type" value="Genomic_DNA"/>
</dbReference>
<feature type="domain" description="Glycoamylase-like" evidence="1">
    <location>
        <begin position="182"/>
        <end position="414"/>
    </location>
</feature>
<name>A0ABS9QBC2_9HYPH</name>
<dbReference type="Pfam" id="PF10091">
    <property type="entry name" value="Glycoamylase"/>
    <property type="match status" value="1"/>
</dbReference>
<evidence type="ECO:0000313" key="2">
    <source>
        <dbReference type="EMBL" id="MCG7504708.1"/>
    </source>
</evidence>
<protein>
    <recommendedName>
        <fullName evidence="1">Glycoamylase-like domain-containing protein</fullName>
    </recommendedName>
</protein>
<comment type="caution">
    <text evidence="2">The sequence shown here is derived from an EMBL/GenBank/DDBJ whole genome shotgun (WGS) entry which is preliminary data.</text>
</comment>
<keyword evidence="3" id="KW-1185">Reference proteome</keyword>
<sequence length="431" mass="48752">MDIPPIKEPDELLLESLQRRSFAYFLQEADPETGLVADRNRPGFPASIAATGMGLSAYAVGAERGWIDRQEACRRTLTTLRFLWNSHQGTERYATGYKGFFYHFLDMRTGQRAWNSELSTVDTALLMAGVLTSGAYFDLDCQQEQEIRTLATALYCRVDWRWALDGGALLSHGWKPGRGFLPYHWKGYDEALILYVLALGSPTHCIGPESYSAWLSGYRWKTIYDQAFVYAGPLFIHQMSHLWIDFRGIRDVFMRDKGLDYFENSRRAAYVQREYAIRNPRGFEGYHENCWGVTASDGPGKRRENIRGSERYFHGYMARGVPFGPDDGTLSPCAALSSLPFAPEIVMPVIHHFQALDLAGDNPYGFTASFNPTLKTEQGQGWISDDHVGINQGPVVIMFENHRSGLIWRLMRNCSFIATGLRKAGFAGGWL</sequence>
<dbReference type="InterPro" id="IPR019282">
    <property type="entry name" value="Glycoamylase-like_cons_dom"/>
</dbReference>
<accession>A0ABS9QBC2</accession>
<dbReference type="RefSeq" id="WP_239362973.1">
    <property type="nucleotide sequence ID" value="NZ_JAKREW010000004.1"/>
</dbReference>
<evidence type="ECO:0000313" key="3">
    <source>
        <dbReference type="Proteomes" id="UP001201701"/>
    </source>
</evidence>
<dbReference type="Gene3D" id="1.50.10.140">
    <property type="match status" value="1"/>
</dbReference>
<reference evidence="2 3" key="1">
    <citation type="submission" date="2022-02" db="EMBL/GenBank/DDBJ databases">
        <title>Draft genome sequence of Mezorhizobium retamae strain IRAMC:0171 isolated from Retama raetam nodules.</title>
        <authorList>
            <person name="Bengaied R."/>
            <person name="Sbissi I."/>
            <person name="Huber K."/>
            <person name="Ghodbane F."/>
            <person name="Nouioui I."/>
            <person name="Tarhouni M."/>
            <person name="Gtari M."/>
        </authorList>
    </citation>
    <scope>NUCLEOTIDE SEQUENCE [LARGE SCALE GENOMIC DNA]</scope>
    <source>
        <strain evidence="2 3">IRAMC:0171</strain>
    </source>
</reference>
<organism evidence="2 3">
    <name type="scientific">Mesorhizobium retamae</name>
    <dbReference type="NCBI Taxonomy" id="2912854"/>
    <lineage>
        <taxon>Bacteria</taxon>
        <taxon>Pseudomonadati</taxon>
        <taxon>Pseudomonadota</taxon>
        <taxon>Alphaproteobacteria</taxon>
        <taxon>Hyphomicrobiales</taxon>
        <taxon>Phyllobacteriaceae</taxon>
        <taxon>Mesorhizobium</taxon>
    </lineage>
</organism>
<gene>
    <name evidence="2" type="ORF">L4923_06690</name>
</gene>
<proteinExistence type="predicted"/>